<proteinExistence type="predicted"/>
<gene>
    <name evidence="1" type="ORF">ACFP1M_04580</name>
</gene>
<name>A0ABW1U9U7_9LACO</name>
<reference evidence="2" key="1">
    <citation type="journal article" date="2019" name="Int. J. Syst. Evol. Microbiol.">
        <title>The Global Catalogue of Microorganisms (GCM) 10K type strain sequencing project: providing services to taxonomists for standard genome sequencing and annotation.</title>
        <authorList>
            <consortium name="The Broad Institute Genomics Platform"/>
            <consortium name="The Broad Institute Genome Sequencing Center for Infectious Disease"/>
            <person name="Wu L."/>
            <person name="Ma J."/>
        </authorList>
    </citation>
    <scope>NUCLEOTIDE SEQUENCE [LARGE SCALE GENOMIC DNA]</scope>
    <source>
        <strain evidence="2">CCM 8893</strain>
    </source>
</reference>
<comment type="caution">
    <text evidence="1">The sequence shown here is derived from an EMBL/GenBank/DDBJ whole genome shotgun (WGS) entry which is preliminary data.</text>
</comment>
<evidence type="ECO:0000313" key="2">
    <source>
        <dbReference type="Proteomes" id="UP001596258"/>
    </source>
</evidence>
<organism evidence="1 2">
    <name type="scientific">Levilactobacillus angrenensis</name>
    <dbReference type="NCBI Taxonomy" id="2486020"/>
    <lineage>
        <taxon>Bacteria</taxon>
        <taxon>Bacillati</taxon>
        <taxon>Bacillota</taxon>
        <taxon>Bacilli</taxon>
        <taxon>Lactobacillales</taxon>
        <taxon>Lactobacillaceae</taxon>
        <taxon>Levilactobacillus</taxon>
    </lineage>
</organism>
<accession>A0ABW1U9U7</accession>
<protein>
    <submittedName>
        <fullName evidence="1">Uncharacterized protein</fullName>
    </submittedName>
</protein>
<sequence length="210" mass="24671">MSGKKKTKGDAKAPGRFYPRRFDYLRTDVKRPGIRHPRPLFRYLKYVFLISQNRHLTYLKNRDTLQSSISKGITTDGFTKRENFEQLVVQEKAVRLVNRDDVQAKYHFPSQLLSDYESWRVKQFAGQLTPATYTLADIEALRLMIRLQQIGFSSNEIEDFLALNLRKQGPPVKLIAMLTQHRQERLAAIHQYERQIAGIDYLRFQLTESH</sequence>
<dbReference type="SUPFAM" id="SSF46955">
    <property type="entry name" value="Putative DNA-binding domain"/>
    <property type="match status" value="1"/>
</dbReference>
<dbReference type="Proteomes" id="UP001596258">
    <property type="component" value="Unassembled WGS sequence"/>
</dbReference>
<evidence type="ECO:0000313" key="1">
    <source>
        <dbReference type="EMBL" id="MFC6289478.1"/>
    </source>
</evidence>
<dbReference type="RefSeq" id="WP_125575643.1">
    <property type="nucleotide sequence ID" value="NZ_JBHSSO010000014.1"/>
</dbReference>
<keyword evidence="2" id="KW-1185">Reference proteome</keyword>
<dbReference type="InterPro" id="IPR009061">
    <property type="entry name" value="DNA-bd_dom_put_sf"/>
</dbReference>
<dbReference type="Gene3D" id="1.10.1660.10">
    <property type="match status" value="1"/>
</dbReference>
<dbReference type="EMBL" id="JBHSSO010000014">
    <property type="protein sequence ID" value="MFC6289478.1"/>
    <property type="molecule type" value="Genomic_DNA"/>
</dbReference>